<accession>A0A3B0J520</accession>
<dbReference type="SUPFAM" id="SSF48403">
    <property type="entry name" value="Ankyrin repeat"/>
    <property type="match status" value="1"/>
</dbReference>
<dbReference type="PANTHER" id="PTHR24150:SF8">
    <property type="entry name" value="ANKYRIN REPEAT AND MYND DOMAIN-CONTAINING PROTEIN 2"/>
    <property type="match status" value="1"/>
</dbReference>
<evidence type="ECO:0000256" key="4">
    <source>
        <dbReference type="ARBA" id="ARBA00022771"/>
    </source>
</evidence>
<proteinExistence type="predicted"/>
<dbReference type="STRING" id="7266.A0A3B0J520"/>
<feature type="repeat" description="ANK" evidence="9">
    <location>
        <begin position="47"/>
        <end position="79"/>
    </location>
</feature>
<evidence type="ECO:0000256" key="9">
    <source>
        <dbReference type="PROSITE-ProRule" id="PRU00023"/>
    </source>
</evidence>
<dbReference type="InterPro" id="IPR002893">
    <property type="entry name" value="Znf_MYND"/>
</dbReference>
<evidence type="ECO:0000256" key="1">
    <source>
        <dbReference type="ARBA" id="ARBA00004138"/>
    </source>
</evidence>
<dbReference type="CDD" id="cd23020">
    <property type="entry name" value="zf-HIT"/>
    <property type="match status" value="1"/>
</dbReference>
<evidence type="ECO:0000256" key="3">
    <source>
        <dbReference type="ARBA" id="ARBA00022737"/>
    </source>
</evidence>
<evidence type="ECO:0000313" key="12">
    <source>
        <dbReference type="EMBL" id="SPP76705.1"/>
    </source>
</evidence>
<dbReference type="SMART" id="SM00248">
    <property type="entry name" value="ANK"/>
    <property type="match status" value="2"/>
</dbReference>
<keyword evidence="4 10" id="KW-0863">Zinc-finger</keyword>
<dbReference type="AlphaFoldDB" id="A0A3B0J520"/>
<dbReference type="OrthoDB" id="10257049at2759"/>
<dbReference type="Pfam" id="PF12796">
    <property type="entry name" value="Ank_2"/>
    <property type="match status" value="1"/>
</dbReference>
<dbReference type="GO" id="GO:0005929">
    <property type="term" value="C:cilium"/>
    <property type="evidence" value="ECO:0007669"/>
    <property type="project" value="UniProtKB-SubCell"/>
</dbReference>
<sequence length="404" mass="44877">MAADSKSSQLDDIQQLLLERIAKNDTSGFAQLLGQLKGGGVNFVDDTGMSLLAHASFKGNKEAVQILLDMGADINLNQHGADYTPLHFAALSGSTHVCRQLLDAGINPGSINSVSRTASQMAAFVGNHACVETINNYVTRSGLEYYTQAHGQQTEPLIPPALLSAFHTFVIEINLHPVRIALNAQSLGLLRILTNLRKALSLMCEKEMQKTHDMNELLAFKFHYQGWIVAELIRCEEQFKAQHKEKNGAGEPEVNKNDFIELFVKRVLKENKQGQLDYVEYTLRECAREFPVRECTIFRQIATQFGGKDAPPALVILRNAINGMRGFVDETSYCSTCGQEKPDKKCSKCKAVQYCDRECQRLHWFMHKKNCARLLAASLAGAQVQSKGPIDTSELQEELSKLSA</sequence>
<feature type="repeat" description="ANK" evidence="9">
    <location>
        <begin position="81"/>
        <end position="113"/>
    </location>
</feature>
<evidence type="ECO:0000259" key="11">
    <source>
        <dbReference type="PROSITE" id="PS50865"/>
    </source>
</evidence>
<keyword evidence="2" id="KW-0479">Metal-binding</keyword>
<dbReference type="Proteomes" id="UP000268350">
    <property type="component" value="Unassembled WGS sequence"/>
</dbReference>
<dbReference type="PROSITE" id="PS50297">
    <property type="entry name" value="ANK_REP_REGION"/>
    <property type="match status" value="2"/>
</dbReference>
<dbReference type="Gene3D" id="6.10.140.2220">
    <property type="match status" value="1"/>
</dbReference>
<dbReference type="FunFam" id="1.25.40.20:FF:000182">
    <property type="entry name" value="Ankyrin repeat and MYND domain containing 2a"/>
    <property type="match status" value="1"/>
</dbReference>
<name>A0A3B0J520_DROGU</name>
<dbReference type="PROSITE" id="PS50865">
    <property type="entry name" value="ZF_MYND_2"/>
    <property type="match status" value="1"/>
</dbReference>
<evidence type="ECO:0000256" key="6">
    <source>
        <dbReference type="ARBA" id="ARBA00023043"/>
    </source>
</evidence>
<keyword evidence="5" id="KW-0862">Zinc</keyword>
<feature type="domain" description="MYND-type" evidence="11">
    <location>
        <begin position="334"/>
        <end position="371"/>
    </location>
</feature>
<dbReference type="InterPro" id="IPR002110">
    <property type="entry name" value="Ankyrin_rpt"/>
</dbReference>
<dbReference type="Gene3D" id="1.25.40.20">
    <property type="entry name" value="Ankyrin repeat-containing domain"/>
    <property type="match status" value="1"/>
</dbReference>
<dbReference type="PANTHER" id="PTHR24150">
    <property type="entry name" value="ANKYRIN REPEAT AND MYND DOMAIN-CONTAINING PROTEIN 2"/>
    <property type="match status" value="1"/>
</dbReference>
<evidence type="ECO:0000313" key="13">
    <source>
        <dbReference type="Proteomes" id="UP000268350"/>
    </source>
</evidence>
<dbReference type="OMA" id="EFPFREC"/>
<keyword evidence="7" id="KW-0969">Cilium</keyword>
<comment type="subcellular location">
    <subcellularLocation>
        <location evidence="1">Cell projection</location>
        <location evidence="1">Cilium</location>
    </subcellularLocation>
</comment>
<evidence type="ECO:0000256" key="5">
    <source>
        <dbReference type="ARBA" id="ARBA00022833"/>
    </source>
</evidence>
<evidence type="ECO:0000256" key="7">
    <source>
        <dbReference type="ARBA" id="ARBA00023069"/>
    </source>
</evidence>
<keyword evidence="13" id="KW-1185">Reference proteome</keyword>
<dbReference type="SUPFAM" id="SSF144232">
    <property type="entry name" value="HIT/MYND zinc finger-like"/>
    <property type="match status" value="1"/>
</dbReference>
<evidence type="ECO:0000256" key="10">
    <source>
        <dbReference type="PROSITE-ProRule" id="PRU00134"/>
    </source>
</evidence>
<gene>
    <name evidence="12" type="ORF">DGUA_6G007271</name>
</gene>
<dbReference type="InterPro" id="IPR052452">
    <property type="entry name" value="Ankyrin-MYND_dom_contain_2"/>
</dbReference>
<dbReference type="Pfam" id="PF01753">
    <property type="entry name" value="zf-MYND"/>
    <property type="match status" value="1"/>
</dbReference>
<dbReference type="InterPro" id="IPR036770">
    <property type="entry name" value="Ankyrin_rpt-contain_sf"/>
</dbReference>
<keyword evidence="3" id="KW-0677">Repeat</keyword>
<evidence type="ECO:0000256" key="2">
    <source>
        <dbReference type="ARBA" id="ARBA00022723"/>
    </source>
</evidence>
<evidence type="ECO:0000256" key="8">
    <source>
        <dbReference type="ARBA" id="ARBA00023273"/>
    </source>
</evidence>
<organism evidence="12 13">
    <name type="scientific">Drosophila guanche</name>
    <name type="common">Fruit fly</name>
    <dbReference type="NCBI Taxonomy" id="7266"/>
    <lineage>
        <taxon>Eukaryota</taxon>
        <taxon>Metazoa</taxon>
        <taxon>Ecdysozoa</taxon>
        <taxon>Arthropoda</taxon>
        <taxon>Hexapoda</taxon>
        <taxon>Insecta</taxon>
        <taxon>Pterygota</taxon>
        <taxon>Neoptera</taxon>
        <taxon>Endopterygota</taxon>
        <taxon>Diptera</taxon>
        <taxon>Brachycera</taxon>
        <taxon>Muscomorpha</taxon>
        <taxon>Ephydroidea</taxon>
        <taxon>Drosophilidae</taxon>
        <taxon>Drosophila</taxon>
        <taxon>Sophophora</taxon>
    </lineage>
</organism>
<dbReference type="PROSITE" id="PS01360">
    <property type="entry name" value="ZF_MYND_1"/>
    <property type="match status" value="1"/>
</dbReference>
<keyword evidence="8" id="KW-0966">Cell projection</keyword>
<dbReference type="EMBL" id="OUUW01000002">
    <property type="protein sequence ID" value="SPP76705.1"/>
    <property type="molecule type" value="Genomic_DNA"/>
</dbReference>
<dbReference type="PROSITE" id="PS50088">
    <property type="entry name" value="ANK_REPEAT"/>
    <property type="match status" value="2"/>
</dbReference>
<dbReference type="GO" id="GO:0008270">
    <property type="term" value="F:zinc ion binding"/>
    <property type="evidence" value="ECO:0007669"/>
    <property type="project" value="UniProtKB-KW"/>
</dbReference>
<keyword evidence="6 9" id="KW-0040">ANK repeat</keyword>
<reference evidence="13" key="1">
    <citation type="submission" date="2018-01" db="EMBL/GenBank/DDBJ databases">
        <authorList>
            <person name="Alioto T."/>
            <person name="Alioto T."/>
        </authorList>
    </citation>
    <scope>NUCLEOTIDE SEQUENCE [LARGE SCALE GENOMIC DNA]</scope>
</reference>
<protein>
    <submittedName>
        <fullName evidence="12">Blast:Ankyrin repeat and MYND domain-containing protein 2</fullName>
    </submittedName>
</protein>